<name>A0AAE3SKV8_9BACT</name>
<dbReference type="Pfam" id="PF16344">
    <property type="entry name" value="FecR_C"/>
    <property type="match status" value="1"/>
</dbReference>
<evidence type="ECO:0000259" key="2">
    <source>
        <dbReference type="Pfam" id="PF04773"/>
    </source>
</evidence>
<dbReference type="Gene3D" id="3.55.50.30">
    <property type="match status" value="1"/>
</dbReference>
<reference evidence="4" key="1">
    <citation type="submission" date="2022-10" db="EMBL/GenBank/DDBJ databases">
        <authorList>
            <person name="Yu W.X."/>
        </authorList>
    </citation>
    <scope>NUCLEOTIDE SEQUENCE</scope>
    <source>
        <strain evidence="4">D04</strain>
    </source>
</reference>
<feature type="domain" description="FecR protein" evidence="2">
    <location>
        <begin position="117"/>
        <end position="211"/>
    </location>
</feature>
<keyword evidence="1" id="KW-0472">Membrane</keyword>
<organism evidence="4 5">
    <name type="scientific">Plebeiibacterium marinum</name>
    <dbReference type="NCBI Taxonomy" id="2992111"/>
    <lineage>
        <taxon>Bacteria</taxon>
        <taxon>Pseudomonadati</taxon>
        <taxon>Bacteroidota</taxon>
        <taxon>Bacteroidia</taxon>
        <taxon>Marinilabiliales</taxon>
        <taxon>Marinilabiliaceae</taxon>
        <taxon>Plebeiibacterium</taxon>
    </lineage>
</organism>
<dbReference type="Proteomes" id="UP001207408">
    <property type="component" value="Unassembled WGS sequence"/>
</dbReference>
<comment type="caution">
    <text evidence="4">The sequence shown here is derived from an EMBL/GenBank/DDBJ whole genome shotgun (WGS) entry which is preliminary data.</text>
</comment>
<evidence type="ECO:0000256" key="1">
    <source>
        <dbReference type="SAM" id="Phobius"/>
    </source>
</evidence>
<dbReference type="AlphaFoldDB" id="A0AAE3SKV8"/>
<accession>A0AAE3SKV8</accession>
<keyword evidence="1" id="KW-1133">Transmembrane helix</keyword>
<sequence length="324" mass="36922">MKLLLKKYIEGNCSASEKKQIEDALTNEKISAELQYALEKLWKETTIVQAENNSKESNLVLDRIHHSINIKENKNKTNSFITRYLKYAAAAIIFITISVGAWYSGSVGLFEKEHIYTVNAPVKQSSQISLPDGTMVWLNSGSSLTYSSKYGQNTRTVKLQGEGFFDVKKDKQHPFIVAANDVKVTALGTSFNVKSHDNNDKIIVTLEEGRIKTVRGSEEKILNPGMQTIVSKEKMEVLEVDTKLYTSWHLGKIRFKDESLLNIARQLEKVYDIKIKFASDSIKNYRYRGTFDTENSIFKTLEILQLSTNIEYTIDDKQIVLIQK</sequence>
<keyword evidence="1" id="KW-0812">Transmembrane</keyword>
<evidence type="ECO:0000259" key="3">
    <source>
        <dbReference type="Pfam" id="PF16344"/>
    </source>
</evidence>
<dbReference type="GO" id="GO:0016989">
    <property type="term" value="F:sigma factor antagonist activity"/>
    <property type="evidence" value="ECO:0007669"/>
    <property type="project" value="TreeGrafter"/>
</dbReference>
<protein>
    <submittedName>
        <fullName evidence="4">FecR family protein</fullName>
    </submittedName>
</protein>
<dbReference type="InterPro" id="IPR032508">
    <property type="entry name" value="FecR_C"/>
</dbReference>
<dbReference type="PANTHER" id="PTHR30273">
    <property type="entry name" value="PERIPLASMIC SIGNAL SENSOR AND SIGMA FACTOR ACTIVATOR FECR-RELATED"/>
    <property type="match status" value="1"/>
</dbReference>
<feature type="transmembrane region" description="Helical" evidence="1">
    <location>
        <begin position="84"/>
        <end position="103"/>
    </location>
</feature>
<dbReference type="EMBL" id="JAPDPI010000033">
    <property type="protein sequence ID" value="MCW3806933.1"/>
    <property type="molecule type" value="Genomic_DNA"/>
</dbReference>
<dbReference type="PIRSF" id="PIRSF018266">
    <property type="entry name" value="FecR"/>
    <property type="match status" value="1"/>
</dbReference>
<evidence type="ECO:0000313" key="4">
    <source>
        <dbReference type="EMBL" id="MCW3806933.1"/>
    </source>
</evidence>
<dbReference type="InterPro" id="IPR006860">
    <property type="entry name" value="FecR"/>
</dbReference>
<gene>
    <name evidence="4" type="ORF">OM074_14955</name>
</gene>
<dbReference type="Pfam" id="PF04773">
    <property type="entry name" value="FecR"/>
    <property type="match status" value="1"/>
</dbReference>
<evidence type="ECO:0000313" key="5">
    <source>
        <dbReference type="Proteomes" id="UP001207408"/>
    </source>
</evidence>
<feature type="domain" description="Protein FecR C-terminal" evidence="3">
    <location>
        <begin position="252"/>
        <end position="320"/>
    </location>
</feature>
<dbReference type="RefSeq" id="WP_301200851.1">
    <property type="nucleotide sequence ID" value="NZ_JAPDPI010000033.1"/>
</dbReference>
<dbReference type="Gene3D" id="2.60.120.1440">
    <property type="match status" value="1"/>
</dbReference>
<proteinExistence type="predicted"/>
<keyword evidence="5" id="KW-1185">Reference proteome</keyword>
<dbReference type="InterPro" id="IPR012373">
    <property type="entry name" value="Ferrdict_sens_TM"/>
</dbReference>
<dbReference type="PANTHER" id="PTHR30273:SF2">
    <property type="entry name" value="PROTEIN FECR"/>
    <property type="match status" value="1"/>
</dbReference>